<dbReference type="Proteomes" id="UP000624404">
    <property type="component" value="Unassembled WGS sequence"/>
</dbReference>
<dbReference type="AlphaFoldDB" id="A0A8H2W116"/>
<evidence type="ECO:0000313" key="1">
    <source>
        <dbReference type="EMBL" id="CAD6448970.1"/>
    </source>
</evidence>
<accession>A0A8H2W116</accession>
<keyword evidence="2" id="KW-1185">Reference proteome</keyword>
<organism evidence="1 2">
    <name type="scientific">Sclerotinia trifoliorum</name>
    <dbReference type="NCBI Taxonomy" id="28548"/>
    <lineage>
        <taxon>Eukaryota</taxon>
        <taxon>Fungi</taxon>
        <taxon>Dikarya</taxon>
        <taxon>Ascomycota</taxon>
        <taxon>Pezizomycotina</taxon>
        <taxon>Leotiomycetes</taxon>
        <taxon>Helotiales</taxon>
        <taxon>Sclerotiniaceae</taxon>
        <taxon>Sclerotinia</taxon>
    </lineage>
</organism>
<reference evidence="1" key="1">
    <citation type="submission" date="2020-10" db="EMBL/GenBank/DDBJ databases">
        <authorList>
            <person name="Kusch S."/>
        </authorList>
    </citation>
    <scope>NUCLEOTIDE SEQUENCE</scope>
    <source>
        <strain evidence="1">SwB9</strain>
    </source>
</reference>
<comment type="caution">
    <text evidence="1">The sequence shown here is derived from an EMBL/GenBank/DDBJ whole genome shotgun (WGS) entry which is preliminary data.</text>
</comment>
<name>A0A8H2W116_9HELO</name>
<sequence>MVQWSWNHTVIWIEGRLKLTSLARAQLETQGTIDMECRQTKVMVFVWCMSEQRNSQSSARVKRGNNSSRLMIRPWPWIENFHDSCRLGVDG</sequence>
<dbReference type="EMBL" id="CAJHIA010000033">
    <property type="protein sequence ID" value="CAD6448970.1"/>
    <property type="molecule type" value="Genomic_DNA"/>
</dbReference>
<proteinExistence type="predicted"/>
<protein>
    <submittedName>
        <fullName evidence="1">9f9a10e5-f639-4ebe-8b11-f4ac20f9bb28</fullName>
    </submittedName>
</protein>
<evidence type="ECO:0000313" key="2">
    <source>
        <dbReference type="Proteomes" id="UP000624404"/>
    </source>
</evidence>
<gene>
    <name evidence="1" type="ORF">SCLTRI_LOCUS8763</name>
</gene>